<accession>B5D3R9</accession>
<feature type="domain" description="Beta-mannosidase-like galactose-binding" evidence="3">
    <location>
        <begin position="958"/>
        <end position="1036"/>
    </location>
</feature>
<dbReference type="PANTHER" id="PTHR43817">
    <property type="entry name" value="GLYCOSYL HYDROLASE"/>
    <property type="match status" value="1"/>
</dbReference>
<reference evidence="4 5" key="2">
    <citation type="submission" date="2008-08" db="EMBL/GenBank/DDBJ databases">
        <authorList>
            <person name="Fulton L."/>
            <person name="Clifton S."/>
            <person name="Fulton B."/>
            <person name="Xu J."/>
            <person name="Minx P."/>
            <person name="Pepin K.H."/>
            <person name="Johnson M."/>
            <person name="Thiruvilangam P."/>
            <person name="Bhonagiri V."/>
            <person name="Nash W.E."/>
            <person name="Mardis E.R."/>
            <person name="Wilson R.K."/>
        </authorList>
    </citation>
    <scope>NUCLEOTIDE SEQUENCE [LARGE SCALE GENOMIC DNA]</scope>
    <source>
        <strain evidence="5">DSM 17135 / JCM 12973 / M2</strain>
    </source>
</reference>
<dbReference type="Pfam" id="PF17132">
    <property type="entry name" value="Glyco_hydro_106"/>
    <property type="match status" value="1"/>
</dbReference>
<dbReference type="GeneID" id="43186322"/>
<reference evidence="4 5" key="1">
    <citation type="submission" date="2008-08" db="EMBL/GenBank/DDBJ databases">
        <title>Draft genome sequence of Bacteroides plebeius (DSM 17135).</title>
        <authorList>
            <person name="Sudarsanam P."/>
            <person name="Ley R."/>
            <person name="Guruge J."/>
            <person name="Turnbaugh P.J."/>
            <person name="Mahowald M."/>
            <person name="Liep D."/>
            <person name="Gordon J."/>
        </authorList>
    </citation>
    <scope>NUCLEOTIDE SEQUENCE [LARGE SCALE GENOMIC DNA]</scope>
    <source>
        <strain evidence="5">DSM 17135 / JCM 12973 / M2</strain>
    </source>
</reference>
<keyword evidence="1" id="KW-0732">Signal</keyword>
<dbReference type="Gene3D" id="2.60.120.260">
    <property type="entry name" value="Galactose-binding domain-like"/>
    <property type="match status" value="1"/>
</dbReference>
<dbReference type="InterPro" id="IPR008979">
    <property type="entry name" value="Galactose-bd-like_sf"/>
</dbReference>
<comment type="caution">
    <text evidence="4">The sequence shown here is derived from an EMBL/GenBank/DDBJ whole genome shotgun (WGS) entry which is preliminary data.</text>
</comment>
<dbReference type="eggNOG" id="COG3250">
    <property type="taxonomic scope" value="Bacteria"/>
</dbReference>
<sequence>MKLFKVGIFIIVWLFSLPLCANSFKKDDYLKHGFVCPPESTRPIVYWYLMNGHLSKDGITKDLEAMSKVGIGEVFLGNIYLTRLPPGPVKIFTPEWKECMQHAVKEAARLGIRISFFNSPGWSQSGGPWVQPDHAMRYLTYSDTIVCSDGMVAAKMSRPQPFFQDVALLAFRYKDRVKTAISYHSFPEGDKLSNLFDRNRSTKCVFKNQQGQSVCVDITYEKEFTARSLSVNPTNMNFQVSCEVFVWKDGEYKLVKKHFFDRLNKDRQLGPLLNAEMVAAIGEVKGRDFRVVFNGVPASFELEDIQLSEENKLEEYNEKWLNKLPHTWKPGWNAYQWSTQEQINQSGVLNKEDVWNISSSLHGDSVFWQAPKGVWKILRIGMTTTGTTNLPAPPNATGLEIDKMNREVLLPHYEAYIGQIMDGLSPKESRAFNRIIADSYETGPQNWTDNMRPDFIARYGYDPLPYLPSLAGIIIDSAEKTNRFLWDIRRMIADKVADEYVGGLRKLCENKGIRLWVENYGHWGFPSEFLKYGGQSHDIGGEFWTHGMNDFECRLAASACHIYGKKKVYAESYTSSGRFYERYPGELKRIGDWSYCEGINHGVLHLYMHQPYENKYPGVNAWFGIEYNRNNTWYEQSKSWIDYQRRCYFMLEQGMPVADVCFFVGEDVPKMAGWKDTSLSKGYNFDFINSDVIENQMYVKNGRMYLPNGNSYALLVLPPLNTMRPNLLKKIRDLVDNGAKILGIPPLASPSLSNYPECDTQVRSLSEYLWGDLDNMSQIVKRKVGKGLVMSGLSVNEALKNIDVQEDLSIQEDSILWVHRGLSDGDIYFLSNQKNKPAVFNASFRVANKQPELWNAIDGSTRFLAAYKNENGRTTVPLYLEAGESCFVVFQEETKSMHYKDLKVEQNFPKDKCLLDISNSWNIHFSNKWLGTDFTLKEQSLFDWSKSDNPNVRYFSGSAVYSTDFEITEKKSPLYLCFSDIKVIATIKLNGQDVGTLWCPPYRINITDEVKVGKNRLEVTVTNLWVNQLVWQAQKEKEERKTWLLEENINPNQPLASSGLIGKSWIVSNKY</sequence>
<dbReference type="Pfam" id="PF22666">
    <property type="entry name" value="Glyco_hydro_2_N2"/>
    <property type="match status" value="1"/>
</dbReference>
<dbReference type="NCBIfam" id="NF045579">
    <property type="entry name" value="rhamnoside_JR"/>
    <property type="match status" value="1"/>
</dbReference>
<evidence type="ECO:0000313" key="5">
    <source>
        <dbReference type="Proteomes" id="UP000003452"/>
    </source>
</evidence>
<evidence type="ECO:0000259" key="3">
    <source>
        <dbReference type="Pfam" id="PF22666"/>
    </source>
</evidence>
<dbReference type="SUPFAM" id="SSF49785">
    <property type="entry name" value="Galactose-binding domain-like"/>
    <property type="match status" value="1"/>
</dbReference>
<evidence type="ECO:0000313" key="4">
    <source>
        <dbReference type="EMBL" id="EDY94219.1"/>
    </source>
</evidence>
<organism evidence="4 5">
    <name type="scientific">Phocaeicola plebeius (strain DSM 17135 / JCM 12973 / CCUG 54634 / M2)</name>
    <name type="common">Bacteroides plebeius</name>
    <dbReference type="NCBI Taxonomy" id="484018"/>
    <lineage>
        <taxon>Bacteria</taxon>
        <taxon>Pseudomonadati</taxon>
        <taxon>Bacteroidota</taxon>
        <taxon>Bacteroidia</taxon>
        <taxon>Bacteroidales</taxon>
        <taxon>Bacteroidaceae</taxon>
        <taxon>Phocaeicola</taxon>
    </lineage>
</organism>
<dbReference type="Proteomes" id="UP000003452">
    <property type="component" value="Unassembled WGS sequence"/>
</dbReference>
<evidence type="ECO:0000256" key="1">
    <source>
        <dbReference type="ARBA" id="ARBA00022729"/>
    </source>
</evidence>
<keyword evidence="2 4" id="KW-0378">Hydrolase</keyword>
<dbReference type="HOGENOM" id="CLU_003772_2_1_10"/>
<dbReference type="OrthoDB" id="9761519at2"/>
<dbReference type="GO" id="GO:0004553">
    <property type="term" value="F:hydrolase activity, hydrolyzing O-glycosyl compounds"/>
    <property type="evidence" value="ECO:0007669"/>
    <property type="project" value="UniProtKB-ARBA"/>
</dbReference>
<dbReference type="RefSeq" id="WP_007564180.1">
    <property type="nucleotide sequence ID" value="NZ_DS990134.1"/>
</dbReference>
<dbReference type="AlphaFoldDB" id="B5D3R9"/>
<evidence type="ECO:0000256" key="2">
    <source>
        <dbReference type="ARBA" id="ARBA00022801"/>
    </source>
</evidence>
<dbReference type="PANTHER" id="PTHR43817:SF1">
    <property type="entry name" value="HYDROLASE, FAMILY 43, PUTATIVE (AFU_ORTHOLOGUE AFUA_3G01660)-RELATED"/>
    <property type="match status" value="1"/>
</dbReference>
<protein>
    <submittedName>
        <fullName evidence="4">Glycosyl hydrolase family 2, sugar binding domain protein</fullName>
    </submittedName>
</protein>
<name>B5D3R9_PHOPM</name>
<gene>
    <name evidence="4" type="ORF">BACPLE_03673</name>
</gene>
<dbReference type="InterPro" id="IPR054593">
    <property type="entry name" value="Beta-mannosidase-like_N2"/>
</dbReference>
<dbReference type="EMBL" id="ABQC02000024">
    <property type="protein sequence ID" value="EDY94219.1"/>
    <property type="molecule type" value="Genomic_DNA"/>
</dbReference>
<proteinExistence type="predicted"/>